<dbReference type="KEGG" id="vg:20283692"/>
<protein>
    <submittedName>
        <fullName evidence="1">Uncharacterized protein</fullName>
    </submittedName>
</protein>
<name>A0A068C8E7_9CAUD</name>
<gene>
    <name evidence="1" type="ORF">BPABA14_00030</name>
</gene>
<evidence type="ECO:0000313" key="1">
    <source>
        <dbReference type="EMBL" id="AID17917.1"/>
    </source>
</evidence>
<keyword evidence="2" id="KW-1185">Reference proteome</keyword>
<organism evidence="1 2">
    <name type="scientific">Acinetobacter phage YMC-13-01-C62</name>
    <dbReference type="NCBI Taxonomy" id="1505225"/>
    <lineage>
        <taxon>Viruses</taxon>
        <taxon>Duplodnaviria</taxon>
        <taxon>Heunggongvirae</taxon>
        <taxon>Uroviricota</taxon>
        <taxon>Caudoviricetes</taxon>
        <taxon>Obolenskvirus</taxon>
        <taxon>Obolenskvirus AbC62</taxon>
    </lineage>
</organism>
<dbReference type="EMBL" id="KJ817802">
    <property type="protein sequence ID" value="AID17917.1"/>
    <property type="molecule type" value="Genomic_DNA"/>
</dbReference>
<dbReference type="Proteomes" id="UP000027393">
    <property type="component" value="Segment"/>
</dbReference>
<sequence>MTIEEIRDNAPKGATHYRIIKAGREVEYYMTPPYGMNLKYDNGVWRITGWSHNSFIKPLNLGLHYEYR</sequence>
<proteinExistence type="predicted"/>
<dbReference type="OrthoDB" id="22015at10239"/>
<dbReference type="RefSeq" id="YP_009055424.1">
    <property type="nucleotide sequence ID" value="NC_024785.1"/>
</dbReference>
<accession>A0A068C8E7</accession>
<dbReference type="GeneID" id="20283692"/>
<reference evidence="1 2" key="1">
    <citation type="submission" date="2014-05" db="EMBL/GenBank/DDBJ databases">
        <title>Complete Genome Sequence of the Acinetobacter phage YMC/13/01/C62.</title>
        <authorList>
            <person name="Jeon J."/>
            <person name="Yong D."/>
            <person name="Lee K."/>
        </authorList>
    </citation>
    <scope>NUCLEOTIDE SEQUENCE [LARGE SCALE GENOMIC DNA]</scope>
</reference>
<evidence type="ECO:0000313" key="2">
    <source>
        <dbReference type="Proteomes" id="UP000027393"/>
    </source>
</evidence>